<proteinExistence type="predicted"/>
<dbReference type="RefSeq" id="WP_153530868.1">
    <property type="nucleotide sequence ID" value="NZ_WEGH01000001.1"/>
</dbReference>
<dbReference type="SUPFAM" id="SSF56176">
    <property type="entry name" value="FAD-binding/transporter-associated domain-like"/>
    <property type="match status" value="1"/>
</dbReference>
<organism evidence="4 5">
    <name type="scientific">Actinomadura macrotermitis</name>
    <dbReference type="NCBI Taxonomy" id="2585200"/>
    <lineage>
        <taxon>Bacteria</taxon>
        <taxon>Bacillati</taxon>
        <taxon>Actinomycetota</taxon>
        <taxon>Actinomycetes</taxon>
        <taxon>Streptosporangiales</taxon>
        <taxon>Thermomonosporaceae</taxon>
        <taxon>Actinomadura</taxon>
    </lineage>
</organism>
<dbReference type="OrthoDB" id="9811557at2"/>
<feature type="domain" description="FAD-binding PCMH-type" evidence="3">
    <location>
        <begin position="14"/>
        <end position="192"/>
    </location>
</feature>
<keyword evidence="1" id="KW-0285">Flavoprotein</keyword>
<dbReference type="GO" id="GO:0071949">
    <property type="term" value="F:FAD binding"/>
    <property type="evidence" value="ECO:0007669"/>
    <property type="project" value="InterPro"/>
</dbReference>
<dbReference type="InterPro" id="IPR006094">
    <property type="entry name" value="Oxid_FAD_bind_N"/>
</dbReference>
<gene>
    <name evidence="4" type="ORF">ACRB68_08000</name>
</gene>
<dbReference type="InterPro" id="IPR016169">
    <property type="entry name" value="FAD-bd_PCMH_sub2"/>
</dbReference>
<keyword evidence="2" id="KW-0274">FAD</keyword>
<accession>A0A7K0BNL4</accession>
<dbReference type="AlphaFoldDB" id="A0A7K0BNL4"/>
<dbReference type="PANTHER" id="PTHR11748:SF103">
    <property type="entry name" value="GLYCOLATE OXIDASE SUBUNIT GLCE"/>
    <property type="match status" value="1"/>
</dbReference>
<comment type="caution">
    <text evidence="4">The sequence shown here is derived from an EMBL/GenBank/DDBJ whole genome shotgun (WGS) entry which is preliminary data.</text>
</comment>
<keyword evidence="4" id="KW-0560">Oxidoreductase</keyword>
<dbReference type="Proteomes" id="UP000487268">
    <property type="component" value="Unassembled WGS sequence"/>
</dbReference>
<reference evidence="4 5" key="1">
    <citation type="submission" date="2019-10" db="EMBL/GenBank/DDBJ databases">
        <title>Actinomadura rubteroloni sp. nov. and Actinomadura macrotermitis sp. nov., isolated from the gut of fungus growing-termite Macrotermes natalensis.</title>
        <authorList>
            <person name="Benndorf R."/>
            <person name="Martin K."/>
            <person name="Kuefner M."/>
            <person name="De Beer W."/>
            <person name="Kaster A.-K."/>
            <person name="Vollmers J."/>
            <person name="Poulsen M."/>
            <person name="Beemelmanns C."/>
        </authorList>
    </citation>
    <scope>NUCLEOTIDE SEQUENCE [LARGE SCALE GENOMIC DNA]</scope>
    <source>
        <strain evidence="4 5">RB68</strain>
    </source>
</reference>
<evidence type="ECO:0000259" key="3">
    <source>
        <dbReference type="PROSITE" id="PS51387"/>
    </source>
</evidence>
<dbReference type="Pfam" id="PF01565">
    <property type="entry name" value="FAD_binding_4"/>
    <property type="match status" value="1"/>
</dbReference>
<dbReference type="Gene3D" id="3.30.465.10">
    <property type="match status" value="1"/>
</dbReference>
<keyword evidence="5" id="KW-1185">Reference proteome</keyword>
<dbReference type="PROSITE" id="PS51387">
    <property type="entry name" value="FAD_PCMH"/>
    <property type="match status" value="1"/>
</dbReference>
<evidence type="ECO:0000313" key="4">
    <source>
        <dbReference type="EMBL" id="MQY02765.1"/>
    </source>
</evidence>
<evidence type="ECO:0000256" key="2">
    <source>
        <dbReference type="ARBA" id="ARBA00022827"/>
    </source>
</evidence>
<sequence>MKALEAVCADVRPAASGDALVAAPASVEEAAAVLRVAAEHGLAVIARGGGGRLGWGPPPSRRDLFVDTRNLDRVVEHAAGDLVVKVQAGLRMDRLAAVLAESGQRLALDAPLPAATVGGTIATGAAGPLRHLYGTPRDLVIGLTIVRADGEIARSGGKVVKNVAGYDLGRLFSGSFGTLGLIVEAAFRLHPVPAVREYLTAVYADADAAHEAVQAVLHSPAAPSAVECATIPDGIAVGVLLEGATGRAAQVLPLLGQGARVGDAAPEWWGRYPEGAVLIEVTGKPTALPDFLRAAPNLTWSACGHGYVGLAGETTPAQVADLLVALRRIGGAVVRSAPAQIRDAVDVWGPIPALSLMRRVKDQFDPEHRLSPGRFVGGI</sequence>
<evidence type="ECO:0000256" key="1">
    <source>
        <dbReference type="ARBA" id="ARBA00022630"/>
    </source>
</evidence>
<name>A0A7K0BNL4_9ACTN</name>
<dbReference type="EC" id="1.-.-.-" evidence="4"/>
<evidence type="ECO:0000313" key="5">
    <source>
        <dbReference type="Proteomes" id="UP000487268"/>
    </source>
</evidence>
<dbReference type="GO" id="GO:0016491">
    <property type="term" value="F:oxidoreductase activity"/>
    <property type="evidence" value="ECO:0007669"/>
    <property type="project" value="UniProtKB-KW"/>
</dbReference>
<dbReference type="EMBL" id="WEGH01000001">
    <property type="protein sequence ID" value="MQY02765.1"/>
    <property type="molecule type" value="Genomic_DNA"/>
</dbReference>
<dbReference type="InterPro" id="IPR016164">
    <property type="entry name" value="FAD-linked_Oxase-like_C"/>
</dbReference>
<dbReference type="InterPro" id="IPR036318">
    <property type="entry name" value="FAD-bd_PCMH-like_sf"/>
</dbReference>
<dbReference type="InterPro" id="IPR016166">
    <property type="entry name" value="FAD-bd_PCMH"/>
</dbReference>
<dbReference type="PANTHER" id="PTHR11748">
    <property type="entry name" value="D-LACTATE DEHYDROGENASE"/>
    <property type="match status" value="1"/>
</dbReference>
<protein>
    <submittedName>
        <fullName evidence="4">Putative FAD-linked oxidoreductase</fullName>
        <ecNumber evidence="4">1.-.-.-</ecNumber>
    </submittedName>
</protein>
<dbReference type="SUPFAM" id="SSF55103">
    <property type="entry name" value="FAD-linked oxidases, C-terminal domain"/>
    <property type="match status" value="1"/>
</dbReference>